<dbReference type="AlphaFoldDB" id="A0A150M6A7"/>
<dbReference type="STRING" id="301148.B4135_0815"/>
<name>A0A150M6A7_9BACI</name>
<sequence length="47" mass="5474">MCCDVPAALKKSIRREPRLRPFPMEECPIFKKNSRFTILGKNDVHSL</sequence>
<proteinExistence type="predicted"/>
<accession>A0A150M6A7</accession>
<protein>
    <submittedName>
        <fullName evidence="1">Uncharacterized protein</fullName>
    </submittedName>
</protein>
<dbReference type="Proteomes" id="UP000075683">
    <property type="component" value="Unassembled WGS sequence"/>
</dbReference>
<dbReference type="EMBL" id="LQYT01000037">
    <property type="protein sequence ID" value="KYD19916.1"/>
    <property type="molecule type" value="Genomic_DNA"/>
</dbReference>
<evidence type="ECO:0000313" key="2">
    <source>
        <dbReference type="Proteomes" id="UP000075683"/>
    </source>
</evidence>
<gene>
    <name evidence="1" type="ORF">B4135_0815</name>
</gene>
<reference evidence="1 2" key="1">
    <citation type="submission" date="2016-01" db="EMBL/GenBank/DDBJ databases">
        <title>Draft Genome Sequences of Seven Thermophilic Sporeformers Isolated from Foods.</title>
        <authorList>
            <person name="Berendsen E.M."/>
            <person name="Wells-Bennik M.H."/>
            <person name="Krawcyk A.O."/>
            <person name="De Jong A."/>
            <person name="Holsappel S."/>
            <person name="Eijlander R.T."/>
            <person name="Kuipers O.P."/>
        </authorList>
    </citation>
    <scope>NUCLEOTIDE SEQUENCE [LARGE SCALE GENOMIC DNA]</scope>
    <source>
        <strain evidence="1 2">B4135</strain>
    </source>
</reference>
<evidence type="ECO:0000313" key="1">
    <source>
        <dbReference type="EMBL" id="KYD19916.1"/>
    </source>
</evidence>
<organism evidence="1 2">
    <name type="scientific">Caldibacillus debilis</name>
    <dbReference type="NCBI Taxonomy" id="301148"/>
    <lineage>
        <taxon>Bacteria</taxon>
        <taxon>Bacillati</taxon>
        <taxon>Bacillota</taxon>
        <taxon>Bacilli</taxon>
        <taxon>Bacillales</taxon>
        <taxon>Bacillaceae</taxon>
        <taxon>Caldibacillus</taxon>
    </lineage>
</organism>
<comment type="caution">
    <text evidence="1">The sequence shown here is derived from an EMBL/GenBank/DDBJ whole genome shotgun (WGS) entry which is preliminary data.</text>
</comment>